<feature type="compositionally biased region" description="Basic and acidic residues" evidence="1">
    <location>
        <begin position="267"/>
        <end position="283"/>
    </location>
</feature>
<comment type="caution">
    <text evidence="2">The sequence shown here is derived from an EMBL/GenBank/DDBJ whole genome shotgun (WGS) entry which is preliminary data.</text>
</comment>
<evidence type="ECO:0000313" key="2">
    <source>
        <dbReference type="EMBL" id="GJT54922.1"/>
    </source>
</evidence>
<feature type="compositionally biased region" description="Basic residues" evidence="1">
    <location>
        <begin position="290"/>
        <end position="302"/>
    </location>
</feature>
<accession>A0ABQ5EWL4</accession>
<reference evidence="2" key="2">
    <citation type="submission" date="2022-01" db="EMBL/GenBank/DDBJ databases">
        <authorList>
            <person name="Yamashiro T."/>
            <person name="Shiraishi A."/>
            <person name="Satake H."/>
            <person name="Nakayama K."/>
        </authorList>
    </citation>
    <scope>NUCLEOTIDE SEQUENCE</scope>
</reference>
<sequence length="985" mass="109936">MTTMHFLPPPTPDVLIKFVNDLGYPKVVRTLFDVVTNDMFQPWRALTTIINLSLTGKTSGFEIPRAPVLQILWGVVNRAHIDYAERMWEEFNESIHTFIEDKKNLAQHTQGKKKATLIVIPSVRFTKLIIHHLQSKHKFHLRPGSPLHFPNEEYVMGYLKFSAKGTKRKVFGMPILNNRITVDIQGEQYYNAYLEKVAKHQRYLAGEDVSDPDSLAPKPAKATKPKATKQSKPLAPKATPVTKPATAKAPKTTASQPPKPTPATTEPSKKDQSKKCKLVKESSEAPSPAKRPKAGKVIKKRTQKSSLQLVDEFVDEGIPVNEHRFGDEEADLQKVVEESLKDVHAAHQGPLPSVVIREPESGEFQPLLEVQGKGKEKVSEEQAAQVLLNLQNPKKKSPADQYIFQRRSSAPTKPSGHDESSSLYVELGLTNSETESDEEVPGIDAGDQEEGQVGPNPGIQDEGQAGSNPGDVVVSQPQPSHVVHAGPNLEHMDVEVTDTSIQQNLEQMDEEFTTTAYPNVQENLKLPTEDQVRLEEPTSSAGTLSSLQNLDMEFSFTNQFLEEKSREDEPEKTNTESEVQSMVTVPIDQDTSCVPLMTTLVIDLTVSQLVSTIIQAPLPTSTATVTAITTTTSLPPPPPQPQQITIDSILIKRIGELEQHMADMVQDNLTLEERLDKHGSRLYKLKNLDIPHQVSKAVDEIVMDVVDWAIQAPLRDRFRDLPKADMKEILHHRMWETKSYEAHEDHKKLYEALEKKKKRRHESPKTPPGSPPHQPPPPLPPADPSGTSGASGAFGMSQLPPPPPPPSTNQSDQSKGTAAPSSSKTAPSAEYMAWTTIDTRLRLSVSSTPDDLNMDDDSVPDEHVHSSDDEDIGNDHIPKVRVLQISWLIQAPSSNYKLLKLSVLRGGLLHIGRFSKKYELSMTSHWNYSSRAITFRDKYGVQMIMRFIEIHKFSDNTLQQIIEALDYRVKEFKANMMNPGLDTWF</sequence>
<dbReference type="PANTHER" id="PTHR45725:SF1">
    <property type="entry name" value="DISHEVELLED ASSOCIATED ACTIVATOR OF MORPHOGENESIS, ISOFORM D"/>
    <property type="match status" value="1"/>
</dbReference>
<dbReference type="PANTHER" id="PTHR45725">
    <property type="entry name" value="FORMIN HOMOLOGY 2 FAMILY MEMBER"/>
    <property type="match status" value="1"/>
</dbReference>
<feature type="compositionally biased region" description="Acidic residues" evidence="1">
    <location>
        <begin position="434"/>
        <end position="450"/>
    </location>
</feature>
<dbReference type="EMBL" id="BQNB010016714">
    <property type="protein sequence ID" value="GJT54922.1"/>
    <property type="molecule type" value="Genomic_DNA"/>
</dbReference>
<organism evidence="2 3">
    <name type="scientific">Tanacetum coccineum</name>
    <dbReference type="NCBI Taxonomy" id="301880"/>
    <lineage>
        <taxon>Eukaryota</taxon>
        <taxon>Viridiplantae</taxon>
        <taxon>Streptophyta</taxon>
        <taxon>Embryophyta</taxon>
        <taxon>Tracheophyta</taxon>
        <taxon>Spermatophyta</taxon>
        <taxon>Magnoliopsida</taxon>
        <taxon>eudicotyledons</taxon>
        <taxon>Gunneridae</taxon>
        <taxon>Pentapetalae</taxon>
        <taxon>asterids</taxon>
        <taxon>campanulids</taxon>
        <taxon>Asterales</taxon>
        <taxon>Asteraceae</taxon>
        <taxon>Asteroideae</taxon>
        <taxon>Anthemideae</taxon>
        <taxon>Anthemidinae</taxon>
        <taxon>Tanacetum</taxon>
    </lineage>
</organism>
<feature type="compositionally biased region" description="Pro residues" evidence="1">
    <location>
        <begin position="765"/>
        <end position="783"/>
    </location>
</feature>
<feature type="compositionally biased region" description="Basic and acidic residues" evidence="1">
    <location>
        <begin position="860"/>
        <end position="873"/>
    </location>
</feature>
<keyword evidence="3" id="KW-1185">Reference proteome</keyword>
<reference evidence="2" key="1">
    <citation type="journal article" date="2022" name="Int. J. Mol. Sci.">
        <title>Draft Genome of Tanacetum Coccineum: Genomic Comparison of Closely Related Tanacetum-Family Plants.</title>
        <authorList>
            <person name="Yamashiro T."/>
            <person name="Shiraishi A."/>
            <person name="Nakayama K."/>
            <person name="Satake H."/>
        </authorList>
    </citation>
    <scope>NUCLEOTIDE SEQUENCE</scope>
</reference>
<dbReference type="InterPro" id="IPR051425">
    <property type="entry name" value="Formin_Homology"/>
</dbReference>
<evidence type="ECO:0000313" key="3">
    <source>
        <dbReference type="Proteomes" id="UP001151760"/>
    </source>
</evidence>
<evidence type="ECO:0008006" key="4">
    <source>
        <dbReference type="Google" id="ProtNLM"/>
    </source>
</evidence>
<feature type="compositionally biased region" description="Low complexity" evidence="1">
    <location>
        <begin position="814"/>
        <end position="829"/>
    </location>
</feature>
<protein>
    <recommendedName>
        <fullName evidence="4">E-beta-farnesene synthase</fullName>
    </recommendedName>
</protein>
<dbReference type="Proteomes" id="UP001151760">
    <property type="component" value="Unassembled WGS sequence"/>
</dbReference>
<proteinExistence type="predicted"/>
<feature type="region of interest" description="Disordered" evidence="1">
    <location>
        <begin position="430"/>
        <end position="480"/>
    </location>
</feature>
<feature type="region of interest" description="Disordered" evidence="1">
    <location>
        <begin position="208"/>
        <end position="302"/>
    </location>
</feature>
<name>A0ABQ5EWL4_9ASTR</name>
<feature type="region of interest" description="Disordered" evidence="1">
    <location>
        <begin position="847"/>
        <end position="873"/>
    </location>
</feature>
<feature type="region of interest" description="Disordered" evidence="1">
    <location>
        <begin position="756"/>
        <end position="829"/>
    </location>
</feature>
<gene>
    <name evidence="2" type="ORF">Tco_0989976</name>
</gene>
<evidence type="ECO:0000256" key="1">
    <source>
        <dbReference type="SAM" id="MobiDB-lite"/>
    </source>
</evidence>
<feature type="compositionally biased region" description="Low complexity" evidence="1">
    <location>
        <begin position="232"/>
        <end position="256"/>
    </location>
</feature>